<comment type="caution">
    <text evidence="2">The sequence shown here is derived from an EMBL/GenBank/DDBJ whole genome shotgun (WGS) entry which is preliminary data.</text>
</comment>
<dbReference type="Pfam" id="PF17900">
    <property type="entry name" value="Peptidase_M1_N"/>
    <property type="match status" value="1"/>
</dbReference>
<dbReference type="PANTHER" id="PTHR45726:SF3">
    <property type="entry name" value="LEUKOTRIENE A-4 HYDROLASE"/>
    <property type="match status" value="1"/>
</dbReference>
<dbReference type="Gene3D" id="2.60.40.1730">
    <property type="entry name" value="tricorn interacting facor f3 domain"/>
    <property type="match status" value="1"/>
</dbReference>
<dbReference type="SUPFAM" id="SSF63737">
    <property type="entry name" value="Leukotriene A4 hydrolase N-terminal domain"/>
    <property type="match status" value="1"/>
</dbReference>
<dbReference type="PANTHER" id="PTHR45726">
    <property type="entry name" value="LEUKOTRIENE A-4 HYDROLASE"/>
    <property type="match status" value="1"/>
</dbReference>
<dbReference type="InterPro" id="IPR027268">
    <property type="entry name" value="Peptidase_M4/M1_CTD_sf"/>
</dbReference>
<accession>A0ABN0USD6</accession>
<evidence type="ECO:0000313" key="2">
    <source>
        <dbReference type="EMBL" id="GAA0260051.1"/>
    </source>
</evidence>
<dbReference type="EMBL" id="BAAABU010000029">
    <property type="protein sequence ID" value="GAA0260051.1"/>
    <property type="molecule type" value="Genomic_DNA"/>
</dbReference>
<dbReference type="SUPFAM" id="SSF55486">
    <property type="entry name" value="Metalloproteases ('zincins'), catalytic domain"/>
    <property type="match status" value="1"/>
</dbReference>
<keyword evidence="3" id="KW-1185">Reference proteome</keyword>
<gene>
    <name evidence="2" type="ORF">GCM10010492_71280</name>
</gene>
<dbReference type="Proteomes" id="UP001500416">
    <property type="component" value="Unassembled WGS sequence"/>
</dbReference>
<reference evidence="2 3" key="1">
    <citation type="journal article" date="2019" name="Int. J. Syst. Evol. Microbiol.">
        <title>The Global Catalogue of Microorganisms (GCM) 10K type strain sequencing project: providing services to taxonomists for standard genome sequencing and annotation.</title>
        <authorList>
            <consortium name="The Broad Institute Genomics Platform"/>
            <consortium name="The Broad Institute Genome Sequencing Center for Infectious Disease"/>
            <person name="Wu L."/>
            <person name="Ma J."/>
        </authorList>
    </citation>
    <scope>NUCLEOTIDE SEQUENCE [LARGE SCALE GENOMIC DNA]</scope>
    <source>
        <strain evidence="2 3">JCM 3380</strain>
    </source>
</reference>
<name>A0ABN0USD6_9PSEU</name>
<feature type="domain" description="Aminopeptidase N-like N-terminal" evidence="1">
    <location>
        <begin position="91"/>
        <end position="241"/>
    </location>
</feature>
<sequence>MGKWQWGGTAGRAETGPHMSPLERFPMAVRIRRLGSSVTLLLCGLTVCPTPATAQDDTIGGDGYVHVAPNGTVLGVDPYYPTDGNGGYDVSHYDVALSYDPAARFLSAKTVVTAVTTQRLSRFNLDLRGLTVSGVHVDGVPATFTRAKEHELVVTPRTVLEEGATFTVTIVYCGRPQAEYTPRGWTGWRTSYTGGAFAAGAPHSATTWFPVNDTTADKATFRVTATVPRGWTVVSNGVREPGSATTWVENQPIAPSATMIGIDRYTVQESTAGDTPVLNAFAPGANAGPLAAKLPEVLGFLTGKLGPFPYSSTGGLYVPDRLGYAHPAQGRPVFGAGAGESALVQAAAAQWWGNKLAIKMWKDQPLPESFARYLAWLWDEERRGIAVEQRYQAAVRAADPAFWARKLSDPGKGREFSVSDKGVLMVHALRKHIGDEKFFAVLREFPEINDNWNQGWYDWELYVAAVADMDLKPFFTAWVDGTTAPTGFLD</sequence>
<dbReference type="CDD" id="cd09603">
    <property type="entry name" value="M1_APN_like"/>
    <property type="match status" value="1"/>
</dbReference>
<proteinExistence type="predicted"/>
<protein>
    <submittedName>
        <fullName evidence="2">M1 family metallopeptidase</fullName>
    </submittedName>
</protein>
<dbReference type="Gene3D" id="1.10.390.10">
    <property type="entry name" value="Neutral Protease Domain 2"/>
    <property type="match status" value="1"/>
</dbReference>
<evidence type="ECO:0000259" key="1">
    <source>
        <dbReference type="Pfam" id="PF17900"/>
    </source>
</evidence>
<organism evidence="2 3">
    <name type="scientific">Saccharothrix mutabilis subsp. mutabilis</name>
    <dbReference type="NCBI Taxonomy" id="66855"/>
    <lineage>
        <taxon>Bacteria</taxon>
        <taxon>Bacillati</taxon>
        <taxon>Actinomycetota</taxon>
        <taxon>Actinomycetes</taxon>
        <taxon>Pseudonocardiales</taxon>
        <taxon>Pseudonocardiaceae</taxon>
        <taxon>Saccharothrix</taxon>
    </lineage>
</organism>
<dbReference type="InterPro" id="IPR034015">
    <property type="entry name" value="M1_LTA4H"/>
</dbReference>
<evidence type="ECO:0000313" key="3">
    <source>
        <dbReference type="Proteomes" id="UP001500416"/>
    </source>
</evidence>
<dbReference type="InterPro" id="IPR042097">
    <property type="entry name" value="Aminopeptidase_N-like_N_sf"/>
</dbReference>
<dbReference type="InterPro" id="IPR045357">
    <property type="entry name" value="Aminopeptidase_N-like_N"/>
</dbReference>